<evidence type="ECO:0000313" key="6">
    <source>
        <dbReference type="EMBL" id="MBD7943495.1"/>
    </source>
</evidence>
<evidence type="ECO:0000256" key="3">
    <source>
        <dbReference type="ARBA" id="ARBA00020218"/>
    </source>
</evidence>
<dbReference type="InterPro" id="IPR003085">
    <property type="entry name" value="AcuC"/>
</dbReference>
<dbReference type="CDD" id="cd09994">
    <property type="entry name" value="HDAC_AcuC_like"/>
    <property type="match status" value="1"/>
</dbReference>
<dbReference type="PRINTS" id="PR01272">
    <property type="entry name" value="ACUCPROTEIN"/>
</dbReference>
<protein>
    <recommendedName>
        <fullName evidence="3">Acetoin utilization protein AcuC</fullName>
    </recommendedName>
</protein>
<accession>A0ABR8R6X3</accession>
<evidence type="ECO:0000256" key="2">
    <source>
        <dbReference type="ARBA" id="ARBA00005947"/>
    </source>
</evidence>
<keyword evidence="7" id="KW-1185">Reference proteome</keyword>
<evidence type="ECO:0000259" key="5">
    <source>
        <dbReference type="Pfam" id="PF00850"/>
    </source>
</evidence>
<feature type="domain" description="Histone deacetylase" evidence="5">
    <location>
        <begin position="31"/>
        <end position="326"/>
    </location>
</feature>
<keyword evidence="4" id="KW-0006">Acetoin catabolism</keyword>
<dbReference type="InterPro" id="IPR000286">
    <property type="entry name" value="HDACs"/>
</dbReference>
<dbReference type="Pfam" id="PF00850">
    <property type="entry name" value="Hist_deacetyl"/>
    <property type="match status" value="1"/>
</dbReference>
<comment type="pathway">
    <text evidence="1">Ketone degradation; acetoin degradation.</text>
</comment>
<sequence>MAKSTGIDCMKKNAVFIFSENQLGYKFSDTHPFNQKRLTLTVDLLKEMNALSSSEIVAPRIATDEELSLVHDPSYIDIVKKASLETGDTSKYESYGIGTEDTPIFPHMHEASASLVGGTLTAVDYVMEGKSTHAINLGGGLHHGFKGRASGFCVYNDSSVAIKYMQEKFNARVLYIDTDAHHGDGVQWSFYDDPNVCTISIHETGRYLFPGTGNITERGTAEGYGTSFNFPIDAFTEDESFLDIYRTSFTEIVEWFKPDVILSQNGADAHYFDPLTHLYGTMNIYREIPKLAHELAHKYCDGRWIAVGGGGYDIWRVVPRAWSLLWMEMNDIQSPTGDLPKTWIEKWSPESPVPFIPTWMDPHPLYEPIPRKIEIMEKNKQMLDKALYQLRSQKSYKDID</sequence>
<dbReference type="Gene3D" id="3.40.800.20">
    <property type="entry name" value="Histone deacetylase domain"/>
    <property type="match status" value="1"/>
</dbReference>
<gene>
    <name evidence="6" type="ORF">H9650_05130</name>
</gene>
<comment type="similarity">
    <text evidence="2">Belongs to the histone deacetylase family.</text>
</comment>
<evidence type="ECO:0000256" key="4">
    <source>
        <dbReference type="ARBA" id="ARBA00022627"/>
    </source>
</evidence>
<dbReference type="EMBL" id="JACSQO010000002">
    <property type="protein sequence ID" value="MBD7943495.1"/>
    <property type="molecule type" value="Genomic_DNA"/>
</dbReference>
<reference evidence="6 7" key="1">
    <citation type="submission" date="2020-08" db="EMBL/GenBank/DDBJ databases">
        <title>A Genomic Blueprint of the Chicken Gut Microbiome.</title>
        <authorList>
            <person name="Gilroy R."/>
            <person name="Ravi A."/>
            <person name="Getino M."/>
            <person name="Pursley I."/>
            <person name="Horton D.L."/>
            <person name="Alikhan N.-F."/>
            <person name="Baker D."/>
            <person name="Gharbi K."/>
            <person name="Hall N."/>
            <person name="Watson M."/>
            <person name="Adriaenssens E.M."/>
            <person name="Foster-Nyarko E."/>
            <person name="Jarju S."/>
            <person name="Secka A."/>
            <person name="Antonio M."/>
            <person name="Oren A."/>
            <person name="Chaudhuri R."/>
            <person name="La Ragione R.M."/>
            <person name="Hildebrand F."/>
            <person name="Pallen M.J."/>
        </authorList>
    </citation>
    <scope>NUCLEOTIDE SEQUENCE [LARGE SCALE GENOMIC DNA]</scope>
    <source>
        <strain evidence="6 7">Sa2BUA9</strain>
    </source>
</reference>
<dbReference type="PANTHER" id="PTHR10625">
    <property type="entry name" value="HISTONE DEACETYLASE HDAC1-RELATED"/>
    <property type="match status" value="1"/>
</dbReference>
<comment type="caution">
    <text evidence="6">The sequence shown here is derived from an EMBL/GenBank/DDBJ whole genome shotgun (WGS) entry which is preliminary data.</text>
</comment>
<name>A0ABR8R6X3_9BACI</name>
<dbReference type="Proteomes" id="UP000640786">
    <property type="component" value="Unassembled WGS sequence"/>
</dbReference>
<evidence type="ECO:0000256" key="1">
    <source>
        <dbReference type="ARBA" id="ARBA00005101"/>
    </source>
</evidence>
<dbReference type="SUPFAM" id="SSF52768">
    <property type="entry name" value="Arginase/deacetylase"/>
    <property type="match status" value="1"/>
</dbReference>
<dbReference type="PANTHER" id="PTHR10625:SF10">
    <property type="entry name" value="HISTONE DEACETYLASE HDAC1"/>
    <property type="match status" value="1"/>
</dbReference>
<proteinExistence type="inferred from homology"/>
<dbReference type="InterPro" id="IPR023696">
    <property type="entry name" value="Ureohydrolase_dom_sf"/>
</dbReference>
<organism evidence="6 7">
    <name type="scientific">Psychrobacillus faecigallinarum</name>
    <dbReference type="NCBI Taxonomy" id="2762235"/>
    <lineage>
        <taxon>Bacteria</taxon>
        <taxon>Bacillati</taxon>
        <taxon>Bacillota</taxon>
        <taxon>Bacilli</taxon>
        <taxon>Bacillales</taxon>
        <taxon>Bacillaceae</taxon>
        <taxon>Psychrobacillus</taxon>
    </lineage>
</organism>
<dbReference type="PRINTS" id="PR01270">
    <property type="entry name" value="HDASUPER"/>
</dbReference>
<dbReference type="InterPro" id="IPR023801">
    <property type="entry name" value="His_deacetylse_dom"/>
</dbReference>
<dbReference type="InterPro" id="IPR037138">
    <property type="entry name" value="His_deacetylse_dom_sf"/>
</dbReference>
<evidence type="ECO:0000313" key="7">
    <source>
        <dbReference type="Proteomes" id="UP000640786"/>
    </source>
</evidence>